<dbReference type="AlphaFoldDB" id="A0A6J5JUB0"/>
<accession>A0A6J5JUB0</accession>
<name>A0A6J5JUB0_9BURK</name>
<dbReference type="Proteomes" id="UP000494322">
    <property type="component" value="Unassembled WGS sequence"/>
</dbReference>
<proteinExistence type="predicted"/>
<evidence type="ECO:0000313" key="2">
    <source>
        <dbReference type="Proteomes" id="UP000494322"/>
    </source>
</evidence>
<gene>
    <name evidence="1" type="ORF">BCO9919_06468</name>
</gene>
<sequence length="290" mass="31973">MLQRHHTLLAPDHVPWDALLVELGLDLDDHLPGLGLRLGKVVLGVLNEQRVDVDDVALDQHVVRALPQFHQGAGDDVHEAPCELAERRAVAFAGELPRDACRHFRDPTEAAHGVVAGADFRPAQVEDVELAFAASALGFDVHPFQEIGIPLGVDDDDDLMLAGSIPAADVLRDEQLGQARLAHPRGAQHQRVPDALAQRQADVHFVGLDAVQPWQAADRRQRAHGVERRVPAGELRQARERQWRELQPFLQAPGQPVGRRRLDVAAELGPVRLHQPMRVLLLPEKAAPHE</sequence>
<dbReference type="EMBL" id="CABWIK020000064">
    <property type="protein sequence ID" value="CAB3974858.1"/>
    <property type="molecule type" value="Genomic_DNA"/>
</dbReference>
<protein>
    <submittedName>
        <fullName evidence="1">Uncharacterized protein</fullName>
    </submittedName>
</protein>
<reference evidence="1 2" key="1">
    <citation type="submission" date="2020-04" db="EMBL/GenBank/DDBJ databases">
        <authorList>
            <person name="Depoorter E."/>
        </authorList>
    </citation>
    <scope>NUCLEOTIDE SEQUENCE [LARGE SCALE GENOMIC DNA]</scope>
    <source>
        <strain evidence="1 2">BCC0132</strain>
    </source>
</reference>
<organism evidence="1 2">
    <name type="scientific">Burkholderia cenocepacia</name>
    <dbReference type="NCBI Taxonomy" id="95486"/>
    <lineage>
        <taxon>Bacteria</taxon>
        <taxon>Pseudomonadati</taxon>
        <taxon>Pseudomonadota</taxon>
        <taxon>Betaproteobacteria</taxon>
        <taxon>Burkholderiales</taxon>
        <taxon>Burkholderiaceae</taxon>
        <taxon>Burkholderia</taxon>
        <taxon>Burkholderia cepacia complex</taxon>
    </lineage>
</organism>
<evidence type="ECO:0000313" key="1">
    <source>
        <dbReference type="EMBL" id="CAB3974858.1"/>
    </source>
</evidence>